<dbReference type="Gene3D" id="3.40.50.11690">
    <property type="entry name" value="Cell division protein FtsQ/DivIB"/>
    <property type="match status" value="1"/>
</dbReference>
<dbReference type="PANTHER" id="PTHR35851">
    <property type="entry name" value="CELL DIVISION PROTEIN FTSQ"/>
    <property type="match status" value="1"/>
</dbReference>
<keyword evidence="2 9" id="KW-1003">Cell membrane</keyword>
<dbReference type="InterPro" id="IPR034746">
    <property type="entry name" value="POTRA"/>
</dbReference>
<dbReference type="InterPro" id="IPR005548">
    <property type="entry name" value="Cell_div_FtsQ/DivIB_C"/>
</dbReference>
<dbReference type="PANTHER" id="PTHR35851:SF1">
    <property type="entry name" value="CELL DIVISION PROTEIN FTSQ"/>
    <property type="match status" value="1"/>
</dbReference>
<feature type="transmembrane region" description="Helical" evidence="9">
    <location>
        <begin position="7"/>
        <end position="32"/>
    </location>
</feature>
<keyword evidence="4 9" id="KW-0132">Cell division</keyword>
<dbReference type="Proteomes" id="UP001195660">
    <property type="component" value="Unassembled WGS sequence"/>
</dbReference>
<dbReference type="InterPro" id="IPR026579">
    <property type="entry name" value="FtsQ"/>
</dbReference>
<comment type="subunit">
    <text evidence="9">Part of a complex composed of FtsB, FtsL and FtsQ.</text>
</comment>
<dbReference type="EMBL" id="WOFE01000005">
    <property type="protein sequence ID" value="MBM5572181.1"/>
    <property type="molecule type" value="Genomic_DNA"/>
</dbReference>
<keyword evidence="6 9" id="KW-1133">Transmembrane helix</keyword>
<sequence length="262" mass="30087">MWNKPQLLMWFANLLTALALMLLFYSLLFLAVHSPLFPVRKIKVDGDLTHVTREQLQYVIKNELKGTFFTLDLDKTRQNFEKLPWVRQVEVRRRWPDRLEVNIEEHKAVARWGSTGLLNSHGEKFDAASSDHLPVLEGPDGTEKIMVEGFQRLKVALAPLGRTPTRLWLSERRAWRFELDKQLIVEVGRDDPVDRVTRFVKAYPNTLALLQQSFEYVDLRYPNGFAVRLPTYQPIEKPVAVKGSAVKVVPSVAKPKATKASA</sequence>
<feature type="domain" description="POTRA" evidence="10">
    <location>
        <begin position="37"/>
        <end position="106"/>
    </location>
</feature>
<dbReference type="InterPro" id="IPR013685">
    <property type="entry name" value="POTRA_FtsQ_type"/>
</dbReference>
<evidence type="ECO:0000256" key="7">
    <source>
        <dbReference type="ARBA" id="ARBA00023136"/>
    </source>
</evidence>
<evidence type="ECO:0000313" key="12">
    <source>
        <dbReference type="Proteomes" id="UP001195660"/>
    </source>
</evidence>
<comment type="function">
    <text evidence="9">Essential cell division protein. May link together the upstream cell division proteins, which are predominantly cytoplasmic, with the downstream cell division proteins, which are predominantly periplasmic. May control correct divisome assembly.</text>
</comment>
<comment type="similarity">
    <text evidence="9">Belongs to the FtsQ/DivIB family. FtsQ subfamily.</text>
</comment>
<dbReference type="Pfam" id="PF08478">
    <property type="entry name" value="POTRA_1"/>
    <property type="match status" value="1"/>
</dbReference>
<dbReference type="HAMAP" id="MF_00911">
    <property type="entry name" value="FtsQ_subfam"/>
    <property type="match status" value="1"/>
</dbReference>
<keyword evidence="7 9" id="KW-0472">Membrane</keyword>
<proteinExistence type="inferred from homology"/>
<organism evidence="11 12">
    <name type="scientific">Deefgea chitinilytica</name>
    <dbReference type="NCBI Taxonomy" id="570276"/>
    <lineage>
        <taxon>Bacteria</taxon>
        <taxon>Pseudomonadati</taxon>
        <taxon>Pseudomonadota</taxon>
        <taxon>Betaproteobacteria</taxon>
        <taxon>Neisseriales</taxon>
        <taxon>Chitinibacteraceae</taxon>
        <taxon>Deefgea</taxon>
    </lineage>
</organism>
<keyword evidence="5 9" id="KW-0812">Transmembrane</keyword>
<keyword evidence="3 9" id="KW-0997">Cell inner membrane</keyword>
<name>A0ABS2CFL3_9NEIS</name>
<dbReference type="PROSITE" id="PS51779">
    <property type="entry name" value="POTRA"/>
    <property type="match status" value="1"/>
</dbReference>
<evidence type="ECO:0000259" key="10">
    <source>
        <dbReference type="PROSITE" id="PS51779"/>
    </source>
</evidence>
<evidence type="ECO:0000256" key="9">
    <source>
        <dbReference type="HAMAP-Rule" id="MF_00911"/>
    </source>
</evidence>
<reference evidence="11 12" key="1">
    <citation type="submission" date="2019-11" db="EMBL/GenBank/DDBJ databases">
        <title>Novel Deefgea species.</title>
        <authorList>
            <person name="Han J.-H."/>
        </authorList>
    </citation>
    <scope>NUCLEOTIDE SEQUENCE [LARGE SCALE GENOMIC DNA]</scope>
    <source>
        <strain evidence="11 12">LMG 24817</strain>
    </source>
</reference>
<dbReference type="Pfam" id="PF03799">
    <property type="entry name" value="FtsQ_DivIB_C"/>
    <property type="match status" value="1"/>
</dbReference>
<comment type="subcellular location">
    <subcellularLocation>
        <location evidence="9">Cell inner membrane</location>
        <topology evidence="9">Single-pass type II membrane protein</topology>
    </subcellularLocation>
    <subcellularLocation>
        <location evidence="1">Membrane</location>
    </subcellularLocation>
    <text evidence="9">Localizes to the division septum.</text>
</comment>
<accession>A0ABS2CFL3</accession>
<evidence type="ECO:0000256" key="1">
    <source>
        <dbReference type="ARBA" id="ARBA00004370"/>
    </source>
</evidence>
<dbReference type="InterPro" id="IPR045335">
    <property type="entry name" value="FtsQ_C_sf"/>
</dbReference>
<evidence type="ECO:0000256" key="2">
    <source>
        <dbReference type="ARBA" id="ARBA00022475"/>
    </source>
</evidence>
<keyword evidence="12" id="KW-1185">Reference proteome</keyword>
<evidence type="ECO:0000256" key="6">
    <source>
        <dbReference type="ARBA" id="ARBA00022989"/>
    </source>
</evidence>
<evidence type="ECO:0000256" key="5">
    <source>
        <dbReference type="ARBA" id="ARBA00022692"/>
    </source>
</evidence>
<gene>
    <name evidence="9" type="primary">ftsQ</name>
    <name evidence="11" type="ORF">GM173_11400</name>
</gene>
<dbReference type="Gene3D" id="3.10.20.310">
    <property type="entry name" value="membrane protein fhac"/>
    <property type="match status" value="1"/>
</dbReference>
<evidence type="ECO:0000256" key="3">
    <source>
        <dbReference type="ARBA" id="ARBA00022519"/>
    </source>
</evidence>
<comment type="caution">
    <text evidence="11">The sequence shown here is derived from an EMBL/GenBank/DDBJ whole genome shotgun (WGS) entry which is preliminary data.</text>
</comment>
<evidence type="ECO:0000313" key="11">
    <source>
        <dbReference type="EMBL" id="MBM5572181.1"/>
    </source>
</evidence>
<keyword evidence="8 9" id="KW-0131">Cell cycle</keyword>
<evidence type="ECO:0000256" key="8">
    <source>
        <dbReference type="ARBA" id="ARBA00023306"/>
    </source>
</evidence>
<protein>
    <recommendedName>
        <fullName evidence="9">Cell division protein FtsQ</fullName>
    </recommendedName>
</protein>
<evidence type="ECO:0000256" key="4">
    <source>
        <dbReference type="ARBA" id="ARBA00022618"/>
    </source>
</evidence>